<dbReference type="AlphaFoldDB" id="A0AA86SGT2"/>
<reference evidence="1" key="1">
    <citation type="submission" date="2023-10" db="EMBL/GenBank/DDBJ databases">
        <authorList>
            <person name="Domelevo Entfellner J.-B."/>
        </authorList>
    </citation>
    <scope>NUCLEOTIDE SEQUENCE</scope>
</reference>
<dbReference type="Gramene" id="rna-AYBTSS11_LOCUS17569">
    <property type="protein sequence ID" value="CAJ1958121.1"/>
    <property type="gene ID" value="gene-AYBTSS11_LOCUS17569"/>
</dbReference>
<protein>
    <submittedName>
        <fullName evidence="1">Uncharacterized protein</fullName>
    </submittedName>
</protein>
<keyword evidence="2" id="KW-1185">Reference proteome</keyword>
<proteinExistence type="predicted"/>
<dbReference type="EMBL" id="OY731402">
    <property type="protein sequence ID" value="CAJ1958121.1"/>
    <property type="molecule type" value="Genomic_DNA"/>
</dbReference>
<accession>A0AA86SGT2</accession>
<evidence type="ECO:0000313" key="2">
    <source>
        <dbReference type="Proteomes" id="UP001189624"/>
    </source>
</evidence>
<gene>
    <name evidence="1" type="ORF">AYBTSS11_LOCUS17569</name>
</gene>
<dbReference type="Proteomes" id="UP001189624">
    <property type="component" value="Chromosome 5"/>
</dbReference>
<evidence type="ECO:0000313" key="1">
    <source>
        <dbReference type="EMBL" id="CAJ1958121.1"/>
    </source>
</evidence>
<organism evidence="1 2">
    <name type="scientific">Sphenostylis stenocarpa</name>
    <dbReference type="NCBI Taxonomy" id="92480"/>
    <lineage>
        <taxon>Eukaryota</taxon>
        <taxon>Viridiplantae</taxon>
        <taxon>Streptophyta</taxon>
        <taxon>Embryophyta</taxon>
        <taxon>Tracheophyta</taxon>
        <taxon>Spermatophyta</taxon>
        <taxon>Magnoliopsida</taxon>
        <taxon>eudicotyledons</taxon>
        <taxon>Gunneridae</taxon>
        <taxon>Pentapetalae</taxon>
        <taxon>rosids</taxon>
        <taxon>fabids</taxon>
        <taxon>Fabales</taxon>
        <taxon>Fabaceae</taxon>
        <taxon>Papilionoideae</taxon>
        <taxon>50 kb inversion clade</taxon>
        <taxon>NPAAA clade</taxon>
        <taxon>indigoferoid/millettioid clade</taxon>
        <taxon>Phaseoleae</taxon>
        <taxon>Sphenostylis</taxon>
    </lineage>
</organism>
<name>A0AA86SGT2_9FABA</name>
<sequence>MCGEIPVQPLTFVLFPNHPSRACAVDTTKRRSRYHKRCDNHYICATCLWKPLRMSELSSFATWFSPPLTPALQRKALPLFMGLAFHILVLIISVCLDRYWPEFSIVVTLIFCLQYVLKIEGRGINYCREVNSFAIVLQQNRLSVWSWCSIEFGLRFKSSVKEWEDVSDAMYDKFD</sequence>